<sequence length="349" mass="38666">MVVYVIADPGLPTGRVSAIQDSLESRLQTLSSLKVRVESQSELIRIRPDNTLETRVVEHLSEGRVDVVILLTEIPRYLDKRPLIAEAYPEERVAVISCPTLGAWATKSKLMRVVTDCAYRLMSDEHVAETYVDDGWGKWIVRDDRASQIMLADPRTGLPRTVMGVIMANEPWRTVPKLSRALAAASATGAFGIFYNSIWQMSEALSTGRLFVISALAIISMVGWLLISNRLWERPKYDRLSVIVLLYNLSTVTTLVFCVVTLYIALWVFIFVAGVIVIDPRFMATVIGGDVDLVNYSAIAWLSASMGVVAGALGSGFDDQMDLRHITMGARERQRAYTQQEPPAGPTVS</sequence>
<feature type="transmembrane region" description="Helical" evidence="1">
    <location>
        <begin position="252"/>
        <end position="278"/>
    </location>
</feature>
<evidence type="ECO:0000313" key="2">
    <source>
        <dbReference type="EMBL" id="MUN54039.1"/>
    </source>
</evidence>
<comment type="caution">
    <text evidence="2">The sequence shown here is derived from an EMBL/GenBank/DDBJ whole genome shotgun (WGS) entry which is preliminary data.</text>
</comment>
<feature type="transmembrane region" description="Helical" evidence="1">
    <location>
        <begin position="298"/>
        <end position="317"/>
    </location>
</feature>
<keyword evidence="3" id="KW-1185">Reference proteome</keyword>
<keyword evidence="1" id="KW-0812">Transmembrane</keyword>
<dbReference type="SUPFAM" id="SSF103473">
    <property type="entry name" value="MFS general substrate transporter"/>
    <property type="match status" value="1"/>
</dbReference>
<evidence type="ECO:0000256" key="1">
    <source>
        <dbReference type="SAM" id="Phobius"/>
    </source>
</evidence>
<gene>
    <name evidence="2" type="ORF">GMA10_02155</name>
</gene>
<name>A0A7K1LFS5_9MICC</name>
<feature type="transmembrane region" description="Helical" evidence="1">
    <location>
        <begin position="181"/>
        <end position="198"/>
    </location>
</feature>
<accession>A0A7K1LFS5</accession>
<dbReference type="Proteomes" id="UP000462152">
    <property type="component" value="Unassembled WGS sequence"/>
</dbReference>
<reference evidence="2 3" key="1">
    <citation type="submission" date="2019-12" db="EMBL/GenBank/DDBJ databases">
        <authorList>
            <person name="Li J."/>
            <person name="Shi Y."/>
            <person name="Xu G."/>
            <person name="Xiao D."/>
            <person name="Ran X."/>
        </authorList>
    </citation>
    <scope>NUCLEOTIDE SEQUENCE [LARGE SCALE GENOMIC DNA]</scope>
    <source>
        <strain evidence="2 3">JCM 15915</strain>
    </source>
</reference>
<dbReference type="InterPro" id="IPR036259">
    <property type="entry name" value="MFS_trans_sf"/>
</dbReference>
<proteinExistence type="predicted"/>
<dbReference type="OrthoDB" id="8477132at2"/>
<evidence type="ECO:0000313" key="3">
    <source>
        <dbReference type="Proteomes" id="UP000462152"/>
    </source>
</evidence>
<keyword evidence="1" id="KW-1133">Transmembrane helix</keyword>
<keyword evidence="1" id="KW-0472">Membrane</keyword>
<dbReference type="EMBL" id="WOGT01000001">
    <property type="protein sequence ID" value="MUN54039.1"/>
    <property type="molecule type" value="Genomic_DNA"/>
</dbReference>
<dbReference type="AlphaFoldDB" id="A0A7K1LFS5"/>
<feature type="transmembrane region" description="Helical" evidence="1">
    <location>
        <begin position="210"/>
        <end position="232"/>
    </location>
</feature>
<protein>
    <recommendedName>
        <fullName evidence="4">5,10-methylene-tetrahydrofolate dehydrogenase</fullName>
    </recommendedName>
</protein>
<organism evidence="2 3">
    <name type="scientific">Rothia koreensis</name>
    <dbReference type="NCBI Taxonomy" id="592378"/>
    <lineage>
        <taxon>Bacteria</taxon>
        <taxon>Bacillati</taxon>
        <taxon>Actinomycetota</taxon>
        <taxon>Actinomycetes</taxon>
        <taxon>Micrococcales</taxon>
        <taxon>Micrococcaceae</taxon>
        <taxon>Rothia</taxon>
    </lineage>
</organism>
<evidence type="ECO:0008006" key="4">
    <source>
        <dbReference type="Google" id="ProtNLM"/>
    </source>
</evidence>